<keyword evidence="4" id="KW-0547">Nucleotide-binding</keyword>
<keyword evidence="5" id="KW-0611">Plant defense</keyword>
<dbReference type="PANTHER" id="PTHR19338">
    <property type="entry name" value="TRANSLOCASE OF INNER MITOCHONDRIAL MEMBRANE 13 HOMOLOG"/>
    <property type="match status" value="1"/>
</dbReference>
<accession>A0A9E7HGE4</accession>
<dbReference type="Gene3D" id="3.40.50.300">
    <property type="entry name" value="P-loop containing nucleotide triphosphate hydrolases"/>
    <property type="match status" value="1"/>
</dbReference>
<dbReference type="Pfam" id="PF18052">
    <property type="entry name" value="Rx_N"/>
    <property type="match status" value="1"/>
</dbReference>
<gene>
    <name evidence="8" type="ORF">MUK42_17865</name>
</gene>
<dbReference type="GO" id="GO:0006952">
    <property type="term" value="P:defense response"/>
    <property type="evidence" value="ECO:0007669"/>
    <property type="project" value="UniProtKB-KW"/>
</dbReference>
<dbReference type="Pfam" id="PF00931">
    <property type="entry name" value="NB-ARC"/>
    <property type="match status" value="1"/>
</dbReference>
<dbReference type="OrthoDB" id="3027644at2759"/>
<evidence type="ECO:0000256" key="1">
    <source>
        <dbReference type="ARBA" id="ARBA00008894"/>
    </source>
</evidence>
<feature type="domain" description="Disease resistance N-terminal" evidence="7">
    <location>
        <begin position="8"/>
        <end position="89"/>
    </location>
</feature>
<evidence type="ECO:0000259" key="7">
    <source>
        <dbReference type="Pfam" id="PF18052"/>
    </source>
</evidence>
<dbReference type="InterPro" id="IPR002182">
    <property type="entry name" value="NB-ARC"/>
</dbReference>
<comment type="similarity">
    <text evidence="1">Belongs to the disease resistance NB-LRR family.</text>
</comment>
<evidence type="ECO:0000313" key="8">
    <source>
        <dbReference type="EMBL" id="URE30673.1"/>
    </source>
</evidence>
<sequence length="302" mass="34016">MAMVLEFFVKGFLQKIAKFVEGEICKVLCVRAEVETLERRLKRIEGFLRTAEQRRHVDPAMDTRVRELKDVMYDADDIIDLCIIEGGSLLKSRASTTFAVCYPSSSRSSSYFGSIKHRYEISSRIKRLDDRLKEITGDGSIIPDVEITEKDILIHPARSGGASSIEDKAGIIGTQIEGAAQKLINSIVESSEKRKCVVFGIVGMGGIGKTTLARRVFNDERIIQNYPIRVLLRVTKNYSETDLLKKMIGRVGGSVEGAERRQELERKLVSPIEKFVSGIGRCMESRRMGRFTQEPFDAWSNQ</sequence>
<keyword evidence="3" id="KW-0677">Repeat</keyword>
<dbReference type="InterPro" id="IPR027417">
    <property type="entry name" value="P-loop_NTPase"/>
</dbReference>
<dbReference type="Proteomes" id="UP001055439">
    <property type="component" value="Chromosome 8"/>
</dbReference>
<keyword evidence="2" id="KW-0433">Leucine-rich repeat</keyword>
<dbReference type="InterPro" id="IPR038005">
    <property type="entry name" value="RX-like_CC"/>
</dbReference>
<name>A0A9E7HGE4_9LILI</name>
<evidence type="ECO:0000256" key="4">
    <source>
        <dbReference type="ARBA" id="ARBA00022741"/>
    </source>
</evidence>
<evidence type="ECO:0000256" key="2">
    <source>
        <dbReference type="ARBA" id="ARBA00022614"/>
    </source>
</evidence>
<dbReference type="Gene3D" id="1.20.5.4130">
    <property type="match status" value="1"/>
</dbReference>
<keyword evidence="9" id="KW-1185">Reference proteome</keyword>
<dbReference type="AlphaFoldDB" id="A0A9E7HGE4"/>
<evidence type="ECO:0000256" key="3">
    <source>
        <dbReference type="ARBA" id="ARBA00022737"/>
    </source>
</evidence>
<dbReference type="InterPro" id="IPR041118">
    <property type="entry name" value="Rx_N"/>
</dbReference>
<dbReference type="GO" id="GO:0043531">
    <property type="term" value="F:ADP binding"/>
    <property type="evidence" value="ECO:0007669"/>
    <property type="project" value="InterPro"/>
</dbReference>
<protein>
    <submittedName>
        <fullName evidence="8">Disease resistance protein</fullName>
    </submittedName>
</protein>
<dbReference type="SUPFAM" id="SSF52540">
    <property type="entry name" value="P-loop containing nucleoside triphosphate hydrolases"/>
    <property type="match status" value="1"/>
</dbReference>
<evidence type="ECO:0000259" key="6">
    <source>
        <dbReference type="Pfam" id="PF00931"/>
    </source>
</evidence>
<feature type="domain" description="NB-ARC" evidence="6">
    <location>
        <begin position="179"/>
        <end position="268"/>
    </location>
</feature>
<dbReference type="PANTHER" id="PTHR19338:SF73">
    <property type="entry name" value="DISEASE RESISTANCE PROTEIN RGA2-LIKE"/>
    <property type="match status" value="1"/>
</dbReference>
<evidence type="ECO:0000256" key="5">
    <source>
        <dbReference type="ARBA" id="ARBA00022821"/>
    </source>
</evidence>
<proteinExistence type="inferred from homology"/>
<organism evidence="8 9">
    <name type="scientific">Musa troglodytarum</name>
    <name type="common">fe'i banana</name>
    <dbReference type="NCBI Taxonomy" id="320322"/>
    <lineage>
        <taxon>Eukaryota</taxon>
        <taxon>Viridiplantae</taxon>
        <taxon>Streptophyta</taxon>
        <taxon>Embryophyta</taxon>
        <taxon>Tracheophyta</taxon>
        <taxon>Spermatophyta</taxon>
        <taxon>Magnoliopsida</taxon>
        <taxon>Liliopsida</taxon>
        <taxon>Zingiberales</taxon>
        <taxon>Musaceae</taxon>
        <taxon>Musa</taxon>
    </lineage>
</organism>
<dbReference type="EMBL" id="CP097510">
    <property type="protein sequence ID" value="URE30673.1"/>
    <property type="molecule type" value="Genomic_DNA"/>
</dbReference>
<evidence type="ECO:0000313" key="9">
    <source>
        <dbReference type="Proteomes" id="UP001055439"/>
    </source>
</evidence>
<reference evidence="8" key="1">
    <citation type="submission" date="2022-05" db="EMBL/GenBank/DDBJ databases">
        <title>The Musa troglodytarum L. genome provides insights into the mechanism of non-climacteric behaviour and enrichment of carotenoids.</title>
        <authorList>
            <person name="Wang J."/>
        </authorList>
    </citation>
    <scope>NUCLEOTIDE SEQUENCE</scope>
    <source>
        <tissue evidence="8">Leaf</tissue>
    </source>
</reference>
<dbReference type="CDD" id="cd14798">
    <property type="entry name" value="RX-CC_like"/>
    <property type="match status" value="1"/>
</dbReference>